<reference evidence="1 2" key="1">
    <citation type="submission" date="2020-08" db="EMBL/GenBank/DDBJ databases">
        <title>Sequencing the genomes of 1000 actinobacteria strains.</title>
        <authorList>
            <person name="Klenk H.-P."/>
        </authorList>
    </citation>
    <scope>NUCLEOTIDE SEQUENCE [LARGE SCALE GENOMIC DNA]</scope>
    <source>
        <strain evidence="1 2">DSM 45518</strain>
    </source>
</reference>
<accession>A0A7W7CUL2</accession>
<name>A0A7W7CUL2_9ACTN</name>
<dbReference type="AlphaFoldDB" id="A0A7W7CUL2"/>
<dbReference type="EMBL" id="JACHMF010000001">
    <property type="protein sequence ID" value="MBB4693573.1"/>
    <property type="molecule type" value="Genomic_DNA"/>
</dbReference>
<evidence type="ECO:0000313" key="2">
    <source>
        <dbReference type="Proteomes" id="UP000542742"/>
    </source>
</evidence>
<dbReference type="Proteomes" id="UP000542742">
    <property type="component" value="Unassembled WGS sequence"/>
</dbReference>
<gene>
    <name evidence="1" type="ORF">BKA14_003721</name>
</gene>
<evidence type="ECO:0000313" key="1">
    <source>
        <dbReference type="EMBL" id="MBB4693573.1"/>
    </source>
</evidence>
<dbReference type="RefSeq" id="WP_308441595.1">
    <property type="nucleotide sequence ID" value="NZ_BOMC01000056.1"/>
</dbReference>
<organism evidence="1 2">
    <name type="scientific">Paractinoplanes abujensis</name>
    <dbReference type="NCBI Taxonomy" id="882441"/>
    <lineage>
        <taxon>Bacteria</taxon>
        <taxon>Bacillati</taxon>
        <taxon>Actinomycetota</taxon>
        <taxon>Actinomycetes</taxon>
        <taxon>Micromonosporales</taxon>
        <taxon>Micromonosporaceae</taxon>
        <taxon>Paractinoplanes</taxon>
    </lineage>
</organism>
<keyword evidence="2" id="KW-1185">Reference proteome</keyword>
<sequence length="119" mass="13107">MVAARYTPRVARLVAAVTTPQRPDGVDRIEHYVTHLATALDGEPWARVIKVSDFTDNGVGIIHATVALVARSARKYDAALPTLRELVDWPDTPLNPDVKAHVQRQFDLAQQRFAAILAA</sequence>
<protein>
    <submittedName>
        <fullName evidence="1">Uncharacterized protein</fullName>
    </submittedName>
</protein>
<comment type="caution">
    <text evidence="1">The sequence shown here is derived from an EMBL/GenBank/DDBJ whole genome shotgun (WGS) entry which is preliminary data.</text>
</comment>
<proteinExistence type="predicted"/>